<feature type="compositionally biased region" description="Polar residues" evidence="1">
    <location>
        <begin position="378"/>
        <end position="389"/>
    </location>
</feature>
<feature type="region of interest" description="Disordered" evidence="1">
    <location>
        <begin position="717"/>
        <end position="767"/>
    </location>
</feature>
<dbReference type="PANTHER" id="PTHR12751">
    <property type="entry name" value="PHOSPHATASE AND ACTIN REGULATOR PHACTR"/>
    <property type="match status" value="1"/>
</dbReference>
<evidence type="ECO:0000313" key="3">
    <source>
        <dbReference type="Proteomes" id="UP001642502"/>
    </source>
</evidence>
<dbReference type="PANTHER" id="PTHR12751:SF18">
    <property type="entry name" value="PHOSPHATASE AND ACTIN REGULATOR 1"/>
    <property type="match status" value="1"/>
</dbReference>
<name>A0ABP0DCR3_9PEZI</name>
<dbReference type="Proteomes" id="UP001642502">
    <property type="component" value="Unassembled WGS sequence"/>
</dbReference>
<evidence type="ECO:0000313" key="2">
    <source>
        <dbReference type="EMBL" id="CAK7266015.1"/>
    </source>
</evidence>
<feature type="compositionally biased region" description="Low complexity" evidence="1">
    <location>
        <begin position="347"/>
        <end position="377"/>
    </location>
</feature>
<keyword evidence="3" id="KW-1185">Reference proteome</keyword>
<feature type="compositionally biased region" description="Polar residues" evidence="1">
    <location>
        <begin position="178"/>
        <end position="193"/>
    </location>
</feature>
<feature type="region of interest" description="Disordered" evidence="1">
    <location>
        <begin position="319"/>
        <end position="389"/>
    </location>
</feature>
<feature type="region of interest" description="Disordered" evidence="1">
    <location>
        <begin position="1"/>
        <end position="52"/>
    </location>
</feature>
<evidence type="ECO:0000256" key="1">
    <source>
        <dbReference type="SAM" id="MobiDB-lite"/>
    </source>
</evidence>
<feature type="compositionally biased region" description="Low complexity" evidence="1">
    <location>
        <begin position="211"/>
        <end position="222"/>
    </location>
</feature>
<feature type="compositionally biased region" description="Polar residues" evidence="1">
    <location>
        <begin position="321"/>
        <end position="344"/>
    </location>
</feature>
<proteinExistence type="predicted"/>
<feature type="region of interest" description="Disordered" evidence="1">
    <location>
        <begin position="78"/>
        <end position="113"/>
    </location>
</feature>
<comment type="caution">
    <text evidence="2">The sequence shown here is derived from an EMBL/GenBank/DDBJ whole genome shotgun (WGS) entry which is preliminary data.</text>
</comment>
<gene>
    <name evidence="2" type="primary">BNI4</name>
    <name evidence="2" type="ORF">SEPCBS119000_001805</name>
</gene>
<feature type="compositionally biased region" description="Polar residues" evidence="1">
    <location>
        <begin position="130"/>
        <end position="141"/>
    </location>
</feature>
<feature type="compositionally biased region" description="Basic and acidic residues" evidence="1">
    <location>
        <begin position="646"/>
        <end position="655"/>
    </location>
</feature>
<sequence>MSAMVQSYSQQSGTATMLQARPSSAGGILPPQGQASAPYATSQHSQTSHYNGNTIGSAPVLYRAATAPIQPYAFTLTPSLNPINGRQSQQQPQHGPAGSMRSSTTAPSLPRMHSFDSAMSLGRMSREPASISTTNYSTGNASAARYAGSRDDSILPGPRVRRTSATQRPHSAAYLTSPAPQLSLTQPSLTQTAPARPSPDRYRRPSANAVQQQKQTPQSQSSAINSGPVLTNTDHLYAANGGSNSSLPEQHKASFARAHIQTHDARPMSYHENSLTGLALDDISLHRQSSDDTKRFRRRSMPSLSASEYDIGLITKKLDESSQQQSVSRTPAKSKPQAFNNQRPALSHSKASSSESVVSSRSNSRPSSTNRNNTTITGFSANFASQSSNQRIDRAIEDIPKLVNIPPRVSSDVTSRLAGTSATNVGSKNSDAKRSVTTAVPAGSQSRDGASPGNNTKESVSRPVDGLPSHFDSPAMQHLSAINQKGGKLRSKTSKLRRAFSFGSAAELRKAAESLEETPDAVSLPNKLQKEPTSQELYDAEQARIVRQQEEGGIGSSIYGTKIFSGSTDNLSVSSTASSASIMIRKMGRGMKKSTRSLVGLFRPKSVVGVPAADAPIATAAASPSVEAAEAAVSMVTVEAERARVNVHPDVHGKTDGGTGFPRLERNSVDATRISLTSDRLGSSGTDNSAAPRKSIIEGDKERAEVLAAVRKGILKNTSGASSPSRSPADTRNLPLELSNRPAVTDSPASSAPSTPTDDIQGHKRSGSVAIGGEDYFISALRLRNDSRSESSTPQGSLKRNATFSPRIVFYDTWPSQEYDRRGEIATCNRLTPMLAQQIKEELNSFKMEMEVHENSKVYTHFF</sequence>
<dbReference type="EMBL" id="CAWUON010000015">
    <property type="protein sequence ID" value="CAK7266015.1"/>
    <property type="molecule type" value="Genomic_DNA"/>
</dbReference>
<feature type="compositionally biased region" description="Low complexity" evidence="1">
    <location>
        <begin position="742"/>
        <end position="759"/>
    </location>
</feature>
<feature type="compositionally biased region" description="Polar residues" evidence="1">
    <location>
        <begin position="411"/>
        <end position="458"/>
    </location>
</feature>
<feature type="region of interest" description="Disordered" evidence="1">
    <location>
        <begin position="128"/>
        <end position="253"/>
    </location>
</feature>
<protein>
    <submittedName>
        <fullName evidence="2">Bud neck involved protein</fullName>
    </submittedName>
</protein>
<feature type="region of interest" description="Disordered" evidence="1">
    <location>
        <begin position="646"/>
        <end position="698"/>
    </location>
</feature>
<feature type="compositionally biased region" description="Polar residues" evidence="1">
    <location>
        <begin position="1"/>
        <end position="17"/>
    </location>
</feature>
<feature type="compositionally biased region" description="Polar residues" evidence="1">
    <location>
        <begin position="33"/>
        <end position="52"/>
    </location>
</feature>
<feature type="compositionally biased region" description="Polar residues" evidence="1">
    <location>
        <begin position="78"/>
        <end position="93"/>
    </location>
</feature>
<accession>A0ABP0DCR3</accession>
<feature type="compositionally biased region" description="Polar residues" evidence="1">
    <location>
        <begin position="223"/>
        <end position="234"/>
    </location>
</feature>
<feature type="compositionally biased region" description="Polar residues" evidence="1">
    <location>
        <begin position="717"/>
        <end position="730"/>
    </location>
</feature>
<reference evidence="2 3" key="1">
    <citation type="submission" date="2024-01" db="EMBL/GenBank/DDBJ databases">
        <authorList>
            <person name="Allen C."/>
            <person name="Tagirdzhanova G."/>
        </authorList>
    </citation>
    <scope>NUCLEOTIDE SEQUENCE [LARGE SCALE GENOMIC DNA]</scope>
    <source>
        <strain evidence="2 3">CBS 119000</strain>
    </source>
</reference>
<feature type="region of interest" description="Disordered" evidence="1">
    <location>
        <begin position="411"/>
        <end position="474"/>
    </location>
</feature>
<organism evidence="2 3">
    <name type="scientific">Sporothrix epigloea</name>
    <dbReference type="NCBI Taxonomy" id="1892477"/>
    <lineage>
        <taxon>Eukaryota</taxon>
        <taxon>Fungi</taxon>
        <taxon>Dikarya</taxon>
        <taxon>Ascomycota</taxon>
        <taxon>Pezizomycotina</taxon>
        <taxon>Sordariomycetes</taxon>
        <taxon>Sordariomycetidae</taxon>
        <taxon>Ophiostomatales</taxon>
        <taxon>Ophiostomataceae</taxon>
        <taxon>Sporothrix</taxon>
    </lineage>
</organism>
<feature type="region of interest" description="Disordered" evidence="1">
    <location>
        <begin position="515"/>
        <end position="534"/>
    </location>
</feature>
<feature type="compositionally biased region" description="Polar residues" evidence="1">
    <location>
        <begin position="674"/>
        <end position="689"/>
    </location>
</feature>